<dbReference type="AlphaFoldDB" id="A0A1E7FKY9"/>
<dbReference type="InterPro" id="IPR029058">
    <property type="entry name" value="AB_hydrolase_fold"/>
</dbReference>
<feature type="chain" id="PRO_5009193220" description="Lipase domain-containing protein" evidence="2">
    <location>
        <begin position="28"/>
        <end position="388"/>
    </location>
</feature>
<dbReference type="SUPFAM" id="SSF53474">
    <property type="entry name" value="alpha/beta-Hydrolases"/>
    <property type="match status" value="1"/>
</dbReference>
<dbReference type="Gene3D" id="3.40.50.1820">
    <property type="entry name" value="alpha/beta hydrolase"/>
    <property type="match status" value="1"/>
</dbReference>
<proteinExistence type="predicted"/>
<keyword evidence="5" id="KW-1185">Reference proteome</keyword>
<dbReference type="GO" id="GO:0016298">
    <property type="term" value="F:lipase activity"/>
    <property type="evidence" value="ECO:0007669"/>
    <property type="project" value="InterPro"/>
</dbReference>
<dbReference type="InterPro" id="IPR013818">
    <property type="entry name" value="Lipase"/>
</dbReference>
<evidence type="ECO:0000259" key="3">
    <source>
        <dbReference type="Pfam" id="PF00151"/>
    </source>
</evidence>
<feature type="region of interest" description="Disordered" evidence="1">
    <location>
        <begin position="133"/>
        <end position="161"/>
    </location>
</feature>
<evidence type="ECO:0000256" key="1">
    <source>
        <dbReference type="SAM" id="MobiDB-lite"/>
    </source>
</evidence>
<feature type="region of interest" description="Disordered" evidence="1">
    <location>
        <begin position="68"/>
        <end position="91"/>
    </location>
</feature>
<dbReference type="KEGG" id="fcy:FRACYDRAFT_260571"/>
<evidence type="ECO:0000313" key="5">
    <source>
        <dbReference type="Proteomes" id="UP000095751"/>
    </source>
</evidence>
<feature type="signal peptide" evidence="2">
    <location>
        <begin position="1"/>
        <end position="27"/>
    </location>
</feature>
<evidence type="ECO:0000256" key="2">
    <source>
        <dbReference type="SAM" id="SignalP"/>
    </source>
</evidence>
<reference evidence="4 5" key="1">
    <citation type="submission" date="2016-09" db="EMBL/GenBank/DDBJ databases">
        <title>Extensive genetic diversity and differential bi-allelic expression allows diatom success in the polar Southern Ocean.</title>
        <authorList>
            <consortium name="DOE Joint Genome Institute"/>
            <person name="Mock T."/>
            <person name="Otillar R.P."/>
            <person name="Strauss J."/>
            <person name="Dupont C."/>
            <person name="Frickenhaus S."/>
            <person name="Maumus F."/>
            <person name="Mcmullan M."/>
            <person name="Sanges R."/>
            <person name="Schmutz J."/>
            <person name="Toseland A."/>
            <person name="Valas R."/>
            <person name="Veluchamy A."/>
            <person name="Ward B.J."/>
            <person name="Allen A."/>
            <person name="Barry K."/>
            <person name="Falciatore A."/>
            <person name="Ferrante M."/>
            <person name="Fortunato A.E."/>
            <person name="Gloeckner G."/>
            <person name="Gruber A."/>
            <person name="Hipkin R."/>
            <person name="Janech M."/>
            <person name="Kroth P."/>
            <person name="Leese F."/>
            <person name="Lindquist E."/>
            <person name="Lyon B.R."/>
            <person name="Martin J."/>
            <person name="Mayer C."/>
            <person name="Parker M."/>
            <person name="Quesneville H."/>
            <person name="Raymond J."/>
            <person name="Uhlig C."/>
            <person name="Valentin K.U."/>
            <person name="Worden A.Z."/>
            <person name="Armbrust E.V."/>
            <person name="Bowler C."/>
            <person name="Green B."/>
            <person name="Moulton V."/>
            <person name="Van Oosterhout C."/>
            <person name="Grigoriev I."/>
        </authorList>
    </citation>
    <scope>NUCLEOTIDE SEQUENCE [LARGE SCALE GENOMIC DNA]</scope>
    <source>
        <strain evidence="4 5">CCMP1102</strain>
    </source>
</reference>
<accession>A0A1E7FKY9</accession>
<gene>
    <name evidence="4" type="ORF">FRACYDRAFT_260571</name>
</gene>
<dbReference type="Pfam" id="PF00151">
    <property type="entry name" value="Lipase"/>
    <property type="match status" value="1"/>
</dbReference>
<protein>
    <recommendedName>
        <fullName evidence="3">Lipase domain-containing protein</fullName>
    </recommendedName>
</protein>
<dbReference type="OrthoDB" id="44458at2759"/>
<evidence type="ECO:0000313" key="4">
    <source>
        <dbReference type="EMBL" id="OEU18831.1"/>
    </source>
</evidence>
<organism evidence="4 5">
    <name type="scientific">Fragilariopsis cylindrus CCMP1102</name>
    <dbReference type="NCBI Taxonomy" id="635003"/>
    <lineage>
        <taxon>Eukaryota</taxon>
        <taxon>Sar</taxon>
        <taxon>Stramenopiles</taxon>
        <taxon>Ochrophyta</taxon>
        <taxon>Bacillariophyta</taxon>
        <taxon>Bacillariophyceae</taxon>
        <taxon>Bacillariophycidae</taxon>
        <taxon>Bacillariales</taxon>
        <taxon>Bacillariaceae</taxon>
        <taxon>Fragilariopsis</taxon>
    </lineage>
</organism>
<name>A0A1E7FKY9_9STRA</name>
<dbReference type="InParanoid" id="A0A1E7FKY9"/>
<sequence length="388" mass="43598">MTRSTVLLIRVLATIAFFDATNTITHALPVDNIINRGVAGLLRTTSSSSSRQQQDINKFLERRPVQRRLGHHHQRQQQQQQQRQSSTSLSFSADNSNISGLFTRNKFILLFVVATPILLELYSRIGSLFIPNTINNKNDKDSTSGNDSRFIPPPSSTSEGGSWNDVEHVTIVFHGAGGQDGYTDELMKRLQQQSNNNAYYNHIVDWSKYSTNILQASYNGQRIGKIVAQELFANQDSAMNSLKTIHFIGISVGAFAADSAVDEVNKKREKYNSKPFVQLTLLDPFQQRGIFGINYGSNSFGGIKADYTQQYLNTDDPVPSTNKPVNLKNINICYDVTNLRPGKNNNQEDEIFGHDWPLVYYTQSENCGKIMIDEKKKEETTSGTLMIL</sequence>
<dbReference type="Proteomes" id="UP000095751">
    <property type="component" value="Unassembled WGS sequence"/>
</dbReference>
<dbReference type="EMBL" id="KV784356">
    <property type="protein sequence ID" value="OEU18831.1"/>
    <property type="molecule type" value="Genomic_DNA"/>
</dbReference>
<keyword evidence="2" id="KW-0732">Signal</keyword>
<feature type="domain" description="Lipase" evidence="3">
    <location>
        <begin position="159"/>
        <end position="267"/>
    </location>
</feature>